<keyword evidence="8" id="KW-0808">Transferase</keyword>
<evidence type="ECO:0000256" key="8">
    <source>
        <dbReference type="ARBA" id="ARBA00022932"/>
    </source>
</evidence>
<dbReference type="InterPro" id="IPR001584">
    <property type="entry name" value="Integrase_cat-core"/>
</dbReference>
<organism evidence="11 12">
    <name type="scientific">Dryococelus australis</name>
    <dbReference type="NCBI Taxonomy" id="614101"/>
    <lineage>
        <taxon>Eukaryota</taxon>
        <taxon>Metazoa</taxon>
        <taxon>Ecdysozoa</taxon>
        <taxon>Arthropoda</taxon>
        <taxon>Hexapoda</taxon>
        <taxon>Insecta</taxon>
        <taxon>Pterygota</taxon>
        <taxon>Neoptera</taxon>
        <taxon>Polyneoptera</taxon>
        <taxon>Phasmatodea</taxon>
        <taxon>Verophasmatodea</taxon>
        <taxon>Anareolatae</taxon>
        <taxon>Phasmatidae</taxon>
        <taxon>Eurycanthinae</taxon>
        <taxon>Dryococelus</taxon>
    </lineage>
</organism>
<proteinExistence type="predicted"/>
<keyword evidence="12" id="KW-1185">Reference proteome</keyword>
<reference evidence="11 12" key="1">
    <citation type="submission" date="2023-02" db="EMBL/GenBank/DDBJ databases">
        <title>LHISI_Scaffold_Assembly.</title>
        <authorList>
            <person name="Stuart O.P."/>
            <person name="Cleave R."/>
            <person name="Magrath M.J.L."/>
            <person name="Mikheyev A.S."/>
        </authorList>
    </citation>
    <scope>NUCLEOTIDE SEQUENCE [LARGE SCALE GENOMIC DNA]</scope>
    <source>
        <strain evidence="11">Daus_M_001</strain>
        <tissue evidence="11">Leg muscle</tissue>
    </source>
</reference>
<evidence type="ECO:0000256" key="6">
    <source>
        <dbReference type="ARBA" id="ARBA00022908"/>
    </source>
</evidence>
<keyword evidence="8" id="KW-0239">DNA-directed DNA polymerase</keyword>
<comment type="caution">
    <text evidence="11">The sequence shown here is derived from an EMBL/GenBank/DDBJ whole genome shotgun (WGS) entry which is preliminary data.</text>
</comment>
<keyword evidence="7" id="KW-0695">RNA-directed DNA polymerase</keyword>
<dbReference type="InterPro" id="IPR012337">
    <property type="entry name" value="RNaseH-like_sf"/>
</dbReference>
<evidence type="ECO:0000256" key="5">
    <source>
        <dbReference type="ARBA" id="ARBA00022842"/>
    </source>
</evidence>
<evidence type="ECO:0000256" key="1">
    <source>
        <dbReference type="ARBA" id="ARBA00022722"/>
    </source>
</evidence>
<gene>
    <name evidence="11" type="ORF">PR048_023570</name>
</gene>
<keyword evidence="3" id="KW-0255">Endonuclease</keyword>
<dbReference type="PROSITE" id="PS50994">
    <property type="entry name" value="INTEGRASE"/>
    <property type="match status" value="1"/>
</dbReference>
<dbReference type="Gene3D" id="3.30.420.10">
    <property type="entry name" value="Ribonuclease H-like superfamily/Ribonuclease H"/>
    <property type="match status" value="1"/>
</dbReference>
<feature type="domain" description="Integrase catalytic" evidence="10">
    <location>
        <begin position="101"/>
        <end position="185"/>
    </location>
</feature>
<protein>
    <recommendedName>
        <fullName evidence="10">Integrase catalytic domain-containing protein</fullName>
    </recommendedName>
</protein>
<evidence type="ECO:0000256" key="3">
    <source>
        <dbReference type="ARBA" id="ARBA00022759"/>
    </source>
</evidence>
<evidence type="ECO:0000256" key="2">
    <source>
        <dbReference type="ARBA" id="ARBA00022723"/>
    </source>
</evidence>
<evidence type="ECO:0000256" key="9">
    <source>
        <dbReference type="ARBA" id="ARBA00023172"/>
    </source>
</evidence>
<name>A0ABQ9GUG3_9NEOP</name>
<keyword evidence="9" id="KW-0233">DNA recombination</keyword>
<dbReference type="InterPro" id="IPR039537">
    <property type="entry name" value="Retrotran_Ty1/copia-like"/>
</dbReference>
<accession>A0ABQ9GUG3</accession>
<keyword evidence="2" id="KW-0479">Metal-binding</keyword>
<dbReference type="PANTHER" id="PTHR42648:SF11">
    <property type="entry name" value="TRANSPOSON TY4-P GAG-POL POLYPROTEIN"/>
    <property type="match status" value="1"/>
</dbReference>
<evidence type="ECO:0000256" key="4">
    <source>
        <dbReference type="ARBA" id="ARBA00022801"/>
    </source>
</evidence>
<dbReference type="InterPro" id="IPR036397">
    <property type="entry name" value="RNaseH_sf"/>
</dbReference>
<dbReference type="PANTHER" id="PTHR42648">
    <property type="entry name" value="TRANSPOSASE, PUTATIVE-RELATED"/>
    <property type="match status" value="1"/>
</dbReference>
<evidence type="ECO:0000313" key="11">
    <source>
        <dbReference type="EMBL" id="KAJ8875672.1"/>
    </source>
</evidence>
<keyword evidence="1" id="KW-0540">Nuclease</keyword>
<dbReference type="Proteomes" id="UP001159363">
    <property type="component" value="Chromosome 8"/>
</dbReference>
<keyword evidence="6" id="KW-0229">DNA integration</keyword>
<evidence type="ECO:0000313" key="12">
    <source>
        <dbReference type="Proteomes" id="UP001159363"/>
    </source>
</evidence>
<keyword evidence="8" id="KW-0548">Nucleotidyltransferase</keyword>
<dbReference type="EMBL" id="JARBHB010000009">
    <property type="protein sequence ID" value="KAJ8875672.1"/>
    <property type="molecule type" value="Genomic_DNA"/>
</dbReference>
<dbReference type="SUPFAM" id="SSF53098">
    <property type="entry name" value="Ribonuclease H-like"/>
    <property type="match status" value="1"/>
</dbReference>
<keyword evidence="4" id="KW-0378">Hydrolase</keyword>
<sequence length="185" mass="20860">MNKSEITIENLTNQLCTFEKALESRTADLGPEALTTSSRKVPDKLIGEEAKHVTGTAVGSEGSQLEKSVGAVKGLMTATASLVSDNDNHGWYVANWAMNHDDFSRFRLVYYMKQKSEVPEKLRQFLKETQVIGHVIKEFLNDNRGEFDSCAVREILRENGIKQRLTMLYTLEQNGCSEKENRTLV</sequence>
<evidence type="ECO:0000256" key="7">
    <source>
        <dbReference type="ARBA" id="ARBA00022918"/>
    </source>
</evidence>
<keyword evidence="5" id="KW-0460">Magnesium</keyword>
<evidence type="ECO:0000259" key="10">
    <source>
        <dbReference type="PROSITE" id="PS50994"/>
    </source>
</evidence>